<dbReference type="HOGENOM" id="CLU_1497286_0_0_1"/>
<dbReference type="InterPro" id="IPR018247">
    <property type="entry name" value="EF_Hand_1_Ca_BS"/>
</dbReference>
<proteinExistence type="predicted"/>
<accession>A0A0C3Q1K9</accession>
<gene>
    <name evidence="2" type="ORF">M407DRAFT_28333</name>
</gene>
<reference evidence="3" key="2">
    <citation type="submission" date="2015-01" db="EMBL/GenBank/DDBJ databases">
        <title>Evolutionary Origins and Diversification of the Mycorrhizal Mutualists.</title>
        <authorList>
            <consortium name="DOE Joint Genome Institute"/>
            <consortium name="Mycorrhizal Genomics Consortium"/>
            <person name="Kohler A."/>
            <person name="Kuo A."/>
            <person name="Nagy L.G."/>
            <person name="Floudas D."/>
            <person name="Copeland A."/>
            <person name="Barry K.W."/>
            <person name="Cichocki N."/>
            <person name="Veneault-Fourrey C."/>
            <person name="LaButti K."/>
            <person name="Lindquist E.A."/>
            <person name="Lipzen A."/>
            <person name="Lundell T."/>
            <person name="Morin E."/>
            <person name="Murat C."/>
            <person name="Riley R."/>
            <person name="Ohm R."/>
            <person name="Sun H."/>
            <person name="Tunlid A."/>
            <person name="Henrissat B."/>
            <person name="Grigoriev I.V."/>
            <person name="Hibbett D.S."/>
            <person name="Martin F."/>
        </authorList>
    </citation>
    <scope>NUCLEOTIDE SEQUENCE [LARGE SCALE GENOMIC DNA]</scope>
    <source>
        <strain evidence="3">MUT 4182</strain>
    </source>
</reference>
<organism evidence="2 3">
    <name type="scientific">Tulasnella calospora MUT 4182</name>
    <dbReference type="NCBI Taxonomy" id="1051891"/>
    <lineage>
        <taxon>Eukaryota</taxon>
        <taxon>Fungi</taxon>
        <taxon>Dikarya</taxon>
        <taxon>Basidiomycota</taxon>
        <taxon>Agaricomycotina</taxon>
        <taxon>Agaricomycetes</taxon>
        <taxon>Cantharellales</taxon>
        <taxon>Tulasnellaceae</taxon>
        <taxon>Tulasnella</taxon>
    </lineage>
</organism>
<dbReference type="AlphaFoldDB" id="A0A0C3Q1K9"/>
<feature type="compositionally biased region" description="Basic and acidic residues" evidence="1">
    <location>
        <begin position="43"/>
        <end position="58"/>
    </location>
</feature>
<protein>
    <submittedName>
        <fullName evidence="2">Uncharacterized protein</fullName>
    </submittedName>
</protein>
<reference evidence="2 3" key="1">
    <citation type="submission" date="2014-04" db="EMBL/GenBank/DDBJ databases">
        <authorList>
            <consortium name="DOE Joint Genome Institute"/>
            <person name="Kuo A."/>
            <person name="Girlanda M."/>
            <person name="Perotto S."/>
            <person name="Kohler A."/>
            <person name="Nagy L.G."/>
            <person name="Floudas D."/>
            <person name="Copeland A."/>
            <person name="Barry K.W."/>
            <person name="Cichocki N."/>
            <person name="Veneault-Fourrey C."/>
            <person name="LaButti K."/>
            <person name="Lindquist E.A."/>
            <person name="Lipzen A."/>
            <person name="Lundell T."/>
            <person name="Morin E."/>
            <person name="Murat C."/>
            <person name="Sun H."/>
            <person name="Tunlid A."/>
            <person name="Henrissat B."/>
            <person name="Grigoriev I.V."/>
            <person name="Hibbett D.S."/>
            <person name="Martin F."/>
            <person name="Nordberg H.P."/>
            <person name="Cantor M.N."/>
            <person name="Hua S.X."/>
        </authorList>
    </citation>
    <scope>NUCLEOTIDE SEQUENCE [LARGE SCALE GENOMIC DNA]</scope>
    <source>
        <strain evidence="2 3">MUT 4182</strain>
    </source>
</reference>
<evidence type="ECO:0000313" key="2">
    <source>
        <dbReference type="EMBL" id="KIO22120.1"/>
    </source>
</evidence>
<keyword evidence="3" id="KW-1185">Reference proteome</keyword>
<dbReference type="Proteomes" id="UP000054248">
    <property type="component" value="Unassembled WGS sequence"/>
</dbReference>
<sequence>MQQLDGASANLSLRHGALERAQENRHCWHLVEVAGRKMPGIHEGSRKRSDDCLKEGELPVKSTGEAEPSAQMAQPTRHGDFGDVDNDQALSGEEMSEAATDDGSTSDDGPPSEPDLGEATLVEMDTELDDPDEELPLEEADDMAWKWTRRRFGTRTGTRRSPMKNRSAHVFLYVIRVRNP</sequence>
<name>A0A0C3Q1K9_9AGAM</name>
<dbReference type="EMBL" id="KN823118">
    <property type="protein sequence ID" value="KIO22120.1"/>
    <property type="molecule type" value="Genomic_DNA"/>
</dbReference>
<feature type="compositionally biased region" description="Acidic residues" evidence="1">
    <location>
        <begin position="124"/>
        <end position="141"/>
    </location>
</feature>
<evidence type="ECO:0000256" key="1">
    <source>
        <dbReference type="SAM" id="MobiDB-lite"/>
    </source>
</evidence>
<dbReference type="PROSITE" id="PS00018">
    <property type="entry name" value="EF_HAND_1"/>
    <property type="match status" value="1"/>
</dbReference>
<feature type="region of interest" description="Disordered" evidence="1">
    <location>
        <begin position="35"/>
        <end position="141"/>
    </location>
</feature>
<evidence type="ECO:0000313" key="3">
    <source>
        <dbReference type="Proteomes" id="UP000054248"/>
    </source>
</evidence>